<evidence type="ECO:0000256" key="2">
    <source>
        <dbReference type="ARBA" id="ARBA00022448"/>
    </source>
</evidence>
<dbReference type="NCBIfam" id="TIGR01068">
    <property type="entry name" value="thioredoxin"/>
    <property type="match status" value="1"/>
</dbReference>
<dbReference type="GO" id="GO:0006950">
    <property type="term" value="P:response to stress"/>
    <property type="evidence" value="ECO:0007669"/>
    <property type="project" value="UniProtKB-ARBA"/>
</dbReference>
<accession>A0A1H8YWH0</accession>
<proteinExistence type="inferred from homology"/>
<dbReference type="Gene3D" id="1.25.40.10">
    <property type="entry name" value="Tetratricopeptide repeat domain"/>
    <property type="match status" value="2"/>
</dbReference>
<evidence type="ECO:0000256" key="3">
    <source>
        <dbReference type="ARBA" id="ARBA00022982"/>
    </source>
</evidence>
<dbReference type="EMBL" id="FOFO01000001">
    <property type="protein sequence ID" value="SEP56575.1"/>
    <property type="molecule type" value="Genomic_DNA"/>
</dbReference>
<organism evidence="8 9">
    <name type="scientific">Ectothiorhodospira magna</name>
    <dbReference type="NCBI Taxonomy" id="867345"/>
    <lineage>
        <taxon>Bacteria</taxon>
        <taxon>Pseudomonadati</taxon>
        <taxon>Pseudomonadota</taxon>
        <taxon>Gammaproteobacteria</taxon>
        <taxon>Chromatiales</taxon>
        <taxon>Ectothiorhodospiraceae</taxon>
        <taxon>Ectothiorhodospira</taxon>
    </lineage>
</organism>
<dbReference type="PROSITE" id="PS51352">
    <property type="entry name" value="THIOREDOXIN_2"/>
    <property type="match status" value="1"/>
</dbReference>
<dbReference type="FunFam" id="3.40.30.10:FF:000001">
    <property type="entry name" value="Thioredoxin"/>
    <property type="match status" value="1"/>
</dbReference>
<evidence type="ECO:0000256" key="1">
    <source>
        <dbReference type="ARBA" id="ARBA00008987"/>
    </source>
</evidence>
<evidence type="ECO:0000259" key="7">
    <source>
        <dbReference type="PROSITE" id="PS51352"/>
    </source>
</evidence>
<comment type="similarity">
    <text evidence="1">Belongs to the thioredoxin family.</text>
</comment>
<keyword evidence="4" id="KW-1015">Disulfide bond</keyword>
<dbReference type="Pfam" id="PF00085">
    <property type="entry name" value="Thioredoxin"/>
    <property type="match status" value="1"/>
</dbReference>
<dbReference type="GO" id="GO:0015035">
    <property type="term" value="F:protein-disulfide reductase activity"/>
    <property type="evidence" value="ECO:0007669"/>
    <property type="project" value="UniProtKB-UniRule"/>
</dbReference>
<dbReference type="RefSeq" id="WP_090202255.1">
    <property type="nucleotide sequence ID" value="NZ_FOFO01000001.1"/>
</dbReference>
<keyword evidence="5" id="KW-0676">Redox-active center</keyword>
<dbReference type="CDD" id="cd02947">
    <property type="entry name" value="TRX_family"/>
    <property type="match status" value="1"/>
</dbReference>
<dbReference type="Pfam" id="PF14559">
    <property type="entry name" value="TPR_19"/>
    <property type="match status" value="1"/>
</dbReference>
<dbReference type="Gene3D" id="3.40.30.10">
    <property type="entry name" value="Glutaredoxin"/>
    <property type="match status" value="1"/>
</dbReference>
<dbReference type="Pfam" id="PF14561">
    <property type="entry name" value="TPR_20"/>
    <property type="match status" value="1"/>
</dbReference>
<evidence type="ECO:0000313" key="9">
    <source>
        <dbReference type="Proteomes" id="UP000199496"/>
    </source>
</evidence>
<dbReference type="PANTHER" id="PTHR45663">
    <property type="entry name" value="GEO12009P1"/>
    <property type="match status" value="1"/>
</dbReference>
<keyword evidence="9" id="KW-1185">Reference proteome</keyword>
<evidence type="ECO:0000256" key="6">
    <source>
        <dbReference type="NCBIfam" id="TIGR01068"/>
    </source>
</evidence>
<dbReference type="OrthoDB" id="9790390at2"/>
<dbReference type="PANTHER" id="PTHR45663:SF11">
    <property type="entry name" value="GEO12009P1"/>
    <property type="match status" value="1"/>
</dbReference>
<dbReference type="SUPFAM" id="SSF48452">
    <property type="entry name" value="TPR-like"/>
    <property type="match status" value="1"/>
</dbReference>
<keyword evidence="3" id="KW-0249">Electron transport</keyword>
<dbReference type="Proteomes" id="UP000199496">
    <property type="component" value="Unassembled WGS sequence"/>
</dbReference>
<dbReference type="InterPro" id="IPR013766">
    <property type="entry name" value="Thioredoxin_domain"/>
</dbReference>
<evidence type="ECO:0000256" key="5">
    <source>
        <dbReference type="ARBA" id="ARBA00023284"/>
    </source>
</evidence>
<dbReference type="GO" id="GO:0005737">
    <property type="term" value="C:cytoplasm"/>
    <property type="evidence" value="ECO:0007669"/>
    <property type="project" value="TreeGrafter"/>
</dbReference>
<dbReference type="STRING" id="867345.SAMN05421693_10126"/>
<sequence>MSPSPFVVDVTEANFQPVVIEGSHNHLVLVDFWADWCQPCKMLLPLLSALAEAYDGKFVLAKVNSDQEQALALEHGVRSIPTVIVYQNGKPVDQFMGMQPESAIRALLEKYLPGPEAAERQAAQAALAAGNPEQAVTLLKQALQDHPDQQALKIDLADALMQAGQVEDAATTIKTLPMDLYEQEAVRQLEARLYFARAVGTPDTLSTLQQQQITHPDDPEALHRLGCALILKGDYQAGLDHLLELMSKHRKYGDDAGHKGLLAAFELLGARHPLVNGYRRKMMALMY</sequence>
<reference evidence="8 9" key="1">
    <citation type="submission" date="2016-10" db="EMBL/GenBank/DDBJ databases">
        <authorList>
            <person name="de Groot N.N."/>
        </authorList>
    </citation>
    <scope>NUCLEOTIDE SEQUENCE [LARGE SCALE GENOMIC DNA]</scope>
    <source>
        <strain evidence="8 9">B7-7</strain>
    </source>
</reference>
<name>A0A1H8YWH0_9GAMM</name>
<dbReference type="InterPro" id="IPR005746">
    <property type="entry name" value="Thioredoxin"/>
</dbReference>
<evidence type="ECO:0000313" key="8">
    <source>
        <dbReference type="EMBL" id="SEP56575.1"/>
    </source>
</evidence>
<keyword evidence="2" id="KW-0813">Transport</keyword>
<gene>
    <name evidence="8" type="ORF">SAMN05421693_10126</name>
</gene>
<feature type="domain" description="Thioredoxin" evidence="7">
    <location>
        <begin position="1"/>
        <end position="113"/>
    </location>
</feature>
<evidence type="ECO:0000256" key="4">
    <source>
        <dbReference type="ARBA" id="ARBA00023157"/>
    </source>
</evidence>
<dbReference type="InterPro" id="IPR011990">
    <property type="entry name" value="TPR-like_helical_dom_sf"/>
</dbReference>
<dbReference type="InterPro" id="IPR036249">
    <property type="entry name" value="Thioredoxin-like_sf"/>
</dbReference>
<dbReference type="SUPFAM" id="SSF52833">
    <property type="entry name" value="Thioredoxin-like"/>
    <property type="match status" value="1"/>
</dbReference>
<dbReference type="AlphaFoldDB" id="A0A1H8YWH0"/>
<protein>
    <recommendedName>
        <fullName evidence="6">Thioredoxin</fullName>
    </recommendedName>
</protein>
<dbReference type="PRINTS" id="PR00421">
    <property type="entry name" value="THIOREDOXIN"/>
</dbReference>